<reference evidence="8" key="1">
    <citation type="submission" date="2022-08" db="EMBL/GenBank/DDBJ databases">
        <title>Alicyclobacillus dauci DSM2870, complete genome.</title>
        <authorList>
            <person name="Wang Q."/>
            <person name="Cai R."/>
            <person name="Wang Z."/>
        </authorList>
    </citation>
    <scope>NUCLEOTIDE SEQUENCE</scope>
    <source>
        <strain evidence="8">DSM 28700</strain>
    </source>
</reference>
<feature type="region of interest" description="Disordered" evidence="5">
    <location>
        <begin position="32"/>
        <end position="58"/>
    </location>
</feature>
<dbReference type="EMBL" id="CP104064">
    <property type="protein sequence ID" value="WAH35718.1"/>
    <property type="molecule type" value="Genomic_DNA"/>
</dbReference>
<dbReference type="Gene3D" id="3.10.105.10">
    <property type="entry name" value="Dipeptide-binding Protein, Domain 3"/>
    <property type="match status" value="1"/>
</dbReference>
<dbReference type="Gene3D" id="3.40.190.10">
    <property type="entry name" value="Periplasmic binding protein-like II"/>
    <property type="match status" value="1"/>
</dbReference>
<dbReference type="RefSeq" id="WP_268043000.1">
    <property type="nucleotide sequence ID" value="NZ_CP104064.1"/>
</dbReference>
<keyword evidence="9" id="KW-1185">Reference proteome</keyword>
<dbReference type="Pfam" id="PF00496">
    <property type="entry name" value="SBP_bac_5"/>
    <property type="match status" value="1"/>
</dbReference>
<dbReference type="InterPro" id="IPR023765">
    <property type="entry name" value="SBP_5_CS"/>
</dbReference>
<dbReference type="Gene3D" id="3.90.76.10">
    <property type="entry name" value="Dipeptide-binding Protein, Domain 1"/>
    <property type="match status" value="1"/>
</dbReference>
<dbReference type="PIRSF" id="PIRSF002741">
    <property type="entry name" value="MppA"/>
    <property type="match status" value="1"/>
</dbReference>
<feature type="compositionally biased region" description="Low complexity" evidence="5">
    <location>
        <begin position="36"/>
        <end position="52"/>
    </location>
</feature>
<comment type="subcellular location">
    <subcellularLocation>
        <location evidence="1">Cell membrane</location>
        <topology evidence="1">Lipid-anchor</topology>
    </subcellularLocation>
</comment>
<evidence type="ECO:0000256" key="4">
    <source>
        <dbReference type="ARBA" id="ARBA00022729"/>
    </source>
</evidence>
<dbReference type="InterPro" id="IPR000914">
    <property type="entry name" value="SBP_5_dom"/>
</dbReference>
<keyword evidence="4 6" id="KW-0732">Signal</keyword>
<feature type="domain" description="Solute-binding protein family 5" evidence="7">
    <location>
        <begin position="102"/>
        <end position="494"/>
    </location>
</feature>
<feature type="chain" id="PRO_5047351672" evidence="6">
    <location>
        <begin position="24"/>
        <end position="581"/>
    </location>
</feature>
<dbReference type="InterPro" id="IPR030678">
    <property type="entry name" value="Peptide/Ni-bd"/>
</dbReference>
<sequence length="581" mass="63760">MSTSWKKGLATVASISMIGVLLAGCGTSNGGGNSAGGASNTASGGTSTSDNSKPVEGGSITLDLTQAVPDLDPAVAFDTTSAEIEQQVYEPLVTYKGSTNDIIGDLATDWNVSQDGKTYTFHIRKGVKFSNGDPMTAKNFVYQLQRILDKKMQPKPSPGASFFLNITGAQAYYDGKAKSISGVSTPDDYTLVIQLDKPEQFFLKILAMPFLSATDPSFVNKVGNAAFDTTKAMGTGPFILQSNGQNKVVLVKNPNYWQKDSQGNQLPYLDKVTMNVNNNPELDSMHWEQGQTAFMSPWLIGGDGIPTVAYPTIMNSPKFSKLVMKEPMNSMYYIGLNVKKTLDGKPNPLSNVKLRQAIEYGFDRSQYVKLENGADKAVNEPMPDSIEGFVKNLDPSAQYTYDPAKAKQLVKDAGFPNGVTLDMWNTNQSTSKKEDQAFQAMMQAIGIKINLHEVTFKDFLTKAMSGDAQVFFSGWNQDYPDASDFLNTFFNSNQIPENNMTNYSDPQVDQWLNAAEFNASASDRDNLYAKVINKVMSEAIFVPTTETVGHWCVQPWVHGFYTSNITYDPMAYIWVDPGHNS</sequence>
<organism evidence="8 9">
    <name type="scientific">Alicyclobacillus dauci</name>
    <dbReference type="NCBI Taxonomy" id="1475485"/>
    <lineage>
        <taxon>Bacteria</taxon>
        <taxon>Bacillati</taxon>
        <taxon>Bacillota</taxon>
        <taxon>Bacilli</taxon>
        <taxon>Bacillales</taxon>
        <taxon>Alicyclobacillaceae</taxon>
        <taxon>Alicyclobacillus</taxon>
    </lineage>
</organism>
<evidence type="ECO:0000256" key="1">
    <source>
        <dbReference type="ARBA" id="ARBA00004193"/>
    </source>
</evidence>
<dbReference type="PROSITE" id="PS01040">
    <property type="entry name" value="SBP_BACTERIAL_5"/>
    <property type="match status" value="1"/>
</dbReference>
<feature type="signal peptide" evidence="6">
    <location>
        <begin position="1"/>
        <end position="23"/>
    </location>
</feature>
<proteinExistence type="inferred from homology"/>
<gene>
    <name evidence="8" type="ORF">NZD86_15755</name>
</gene>
<name>A0ABY6YZL9_9BACL</name>
<dbReference type="CDD" id="cd08504">
    <property type="entry name" value="PBP2_OppA"/>
    <property type="match status" value="1"/>
</dbReference>
<comment type="similarity">
    <text evidence="2">Belongs to the bacterial solute-binding protein 5 family.</text>
</comment>
<accession>A0ABY6YZL9</accession>
<evidence type="ECO:0000256" key="3">
    <source>
        <dbReference type="ARBA" id="ARBA00022448"/>
    </source>
</evidence>
<dbReference type="PANTHER" id="PTHR30290">
    <property type="entry name" value="PERIPLASMIC BINDING COMPONENT OF ABC TRANSPORTER"/>
    <property type="match status" value="1"/>
</dbReference>
<keyword evidence="3" id="KW-0813">Transport</keyword>
<evidence type="ECO:0000256" key="6">
    <source>
        <dbReference type="SAM" id="SignalP"/>
    </source>
</evidence>
<protein>
    <submittedName>
        <fullName evidence="8">Peptide ABC transporter substrate-binding protein</fullName>
    </submittedName>
</protein>
<dbReference type="Proteomes" id="UP001164803">
    <property type="component" value="Chromosome"/>
</dbReference>
<dbReference type="PANTHER" id="PTHR30290:SF9">
    <property type="entry name" value="OLIGOPEPTIDE-BINDING PROTEIN APPA"/>
    <property type="match status" value="1"/>
</dbReference>
<dbReference type="SUPFAM" id="SSF53850">
    <property type="entry name" value="Periplasmic binding protein-like II"/>
    <property type="match status" value="1"/>
</dbReference>
<evidence type="ECO:0000259" key="7">
    <source>
        <dbReference type="Pfam" id="PF00496"/>
    </source>
</evidence>
<dbReference type="PROSITE" id="PS51257">
    <property type="entry name" value="PROKAR_LIPOPROTEIN"/>
    <property type="match status" value="1"/>
</dbReference>
<evidence type="ECO:0000313" key="9">
    <source>
        <dbReference type="Proteomes" id="UP001164803"/>
    </source>
</evidence>
<dbReference type="InterPro" id="IPR039424">
    <property type="entry name" value="SBP_5"/>
</dbReference>
<evidence type="ECO:0000256" key="2">
    <source>
        <dbReference type="ARBA" id="ARBA00005695"/>
    </source>
</evidence>
<evidence type="ECO:0000256" key="5">
    <source>
        <dbReference type="SAM" id="MobiDB-lite"/>
    </source>
</evidence>
<evidence type="ECO:0000313" key="8">
    <source>
        <dbReference type="EMBL" id="WAH35718.1"/>
    </source>
</evidence>